<sequence length="100" mass="10880">MMKLQGLWCFYEEVTSARSANTLTECVFVAFVAIVGVITCNCPVTYSCGDKTSCTDEIVSGILKRFEAAGPKSALLVGRCVGGVTFKMIRKVYGKKKHLC</sequence>
<dbReference type="Proteomes" id="UP001345963">
    <property type="component" value="Unassembled WGS sequence"/>
</dbReference>
<organism evidence="1 2">
    <name type="scientific">Ataeniobius toweri</name>
    <dbReference type="NCBI Taxonomy" id="208326"/>
    <lineage>
        <taxon>Eukaryota</taxon>
        <taxon>Metazoa</taxon>
        <taxon>Chordata</taxon>
        <taxon>Craniata</taxon>
        <taxon>Vertebrata</taxon>
        <taxon>Euteleostomi</taxon>
        <taxon>Actinopterygii</taxon>
        <taxon>Neopterygii</taxon>
        <taxon>Teleostei</taxon>
        <taxon>Neoteleostei</taxon>
        <taxon>Acanthomorphata</taxon>
        <taxon>Ovalentaria</taxon>
        <taxon>Atherinomorphae</taxon>
        <taxon>Cyprinodontiformes</taxon>
        <taxon>Goodeidae</taxon>
        <taxon>Ataeniobius</taxon>
    </lineage>
</organism>
<keyword evidence="2" id="KW-1185">Reference proteome</keyword>
<dbReference type="EMBL" id="JAHUTI010002729">
    <property type="protein sequence ID" value="MED6233528.1"/>
    <property type="molecule type" value="Genomic_DNA"/>
</dbReference>
<reference evidence="1 2" key="1">
    <citation type="submission" date="2021-07" db="EMBL/GenBank/DDBJ databases">
        <authorList>
            <person name="Palmer J.M."/>
        </authorList>
    </citation>
    <scope>NUCLEOTIDE SEQUENCE [LARGE SCALE GENOMIC DNA]</scope>
    <source>
        <strain evidence="1 2">AT_MEX2019</strain>
        <tissue evidence="1">Muscle</tissue>
    </source>
</reference>
<gene>
    <name evidence="1" type="ORF">ATANTOWER_012912</name>
</gene>
<protein>
    <submittedName>
        <fullName evidence="1">Uncharacterized protein</fullName>
    </submittedName>
</protein>
<comment type="caution">
    <text evidence="1">The sequence shown here is derived from an EMBL/GenBank/DDBJ whole genome shotgun (WGS) entry which is preliminary data.</text>
</comment>
<accession>A0ABU7A6P9</accession>
<name>A0ABU7A6P9_9TELE</name>
<evidence type="ECO:0000313" key="2">
    <source>
        <dbReference type="Proteomes" id="UP001345963"/>
    </source>
</evidence>
<evidence type="ECO:0000313" key="1">
    <source>
        <dbReference type="EMBL" id="MED6233528.1"/>
    </source>
</evidence>
<proteinExistence type="predicted"/>